<gene>
    <name evidence="9" type="ORF">A2115_03300</name>
</gene>
<evidence type="ECO:0000259" key="8">
    <source>
        <dbReference type="Pfam" id="PF17768"/>
    </source>
</evidence>
<dbReference type="Proteomes" id="UP000176198">
    <property type="component" value="Unassembled WGS sequence"/>
</dbReference>
<sequence length="598" mass="66350">MKNKKQSKTLGGAKYERWENGADSNLYPSRMAPRDSSQLPISNSEQIINILLNNRGIKTIKQKKAFFNPESPDKLTLKDVGIQLASVKKTIERIRKAKKNKEKIIVYGDYDADGVSATAILWETLYSYGTDCLPYIPERFSEGYGINPESVVMLRRKFSNLGLIITVDNGIVAYDGVAKAKKLGIDVIVTDHHIKEKKLPDAYSIIHTTRLSGAAISWILAREIVREVKGKQNSSSMVGEKLEIGKESQDHNNGEGLELAAVGLIADQIPLIGVARSFAKYGLAALNRTTRPGLLALFQIAGVEKGNLGTYDVNFIIAPRINAMGRLENAMESLRLVCTKNKVQAEELAIHLNKVNLERQKIVEEVVMRAREQVKVTGVTSVIVVSDGSYHEGVIGLAAAKLVEEYYRPSIVISEKTDIAKASARSITGFNIIEAIRSQGNLIEGGGGHPMAAGFSIKNEMIQKFTEKLNSFSEPLLTKELLAKKLILDMEIDFNQINWELANKLAEFEPTGIGNYQPSFLTRGVQVLEARPVGRQSKHLKLTLQQDSKVFNAIAFNFGDLYTQLLPGTSINLVYTIEKNVWRDTESLQLRVRDVDFS</sequence>
<dbReference type="GO" id="GO:0003676">
    <property type="term" value="F:nucleic acid binding"/>
    <property type="evidence" value="ECO:0007669"/>
    <property type="project" value="InterPro"/>
</dbReference>
<protein>
    <recommendedName>
        <fullName evidence="2">Single-stranded-DNA-specific exonuclease RecJ</fullName>
    </recommendedName>
</protein>
<dbReference type="Pfam" id="PF01368">
    <property type="entry name" value="DHH"/>
    <property type="match status" value="1"/>
</dbReference>
<feature type="domain" description="RecJ OB" evidence="8">
    <location>
        <begin position="488"/>
        <end position="594"/>
    </location>
</feature>
<evidence type="ECO:0000256" key="1">
    <source>
        <dbReference type="ARBA" id="ARBA00005915"/>
    </source>
</evidence>
<dbReference type="PANTHER" id="PTHR30255">
    <property type="entry name" value="SINGLE-STRANDED-DNA-SPECIFIC EXONUCLEASE RECJ"/>
    <property type="match status" value="1"/>
</dbReference>
<proteinExistence type="inferred from homology"/>
<dbReference type="STRING" id="1802471.A2115_03300"/>
<evidence type="ECO:0000259" key="7">
    <source>
        <dbReference type="Pfam" id="PF02272"/>
    </source>
</evidence>
<dbReference type="InterPro" id="IPR001667">
    <property type="entry name" value="DDH_dom"/>
</dbReference>
<comment type="caution">
    <text evidence="9">The sequence shown here is derived from an EMBL/GenBank/DDBJ whole genome shotgun (WGS) entry which is preliminary data.</text>
</comment>
<dbReference type="InterPro" id="IPR004610">
    <property type="entry name" value="RecJ"/>
</dbReference>
<dbReference type="Gene3D" id="3.90.1640.30">
    <property type="match status" value="1"/>
</dbReference>
<dbReference type="PANTHER" id="PTHR30255:SF2">
    <property type="entry name" value="SINGLE-STRANDED-DNA-SPECIFIC EXONUCLEASE RECJ"/>
    <property type="match status" value="1"/>
</dbReference>
<feature type="domain" description="DDH" evidence="6">
    <location>
        <begin position="103"/>
        <end position="217"/>
    </location>
</feature>
<keyword evidence="3" id="KW-0540">Nuclease</keyword>
<keyword evidence="4" id="KW-0378">Hydrolase</keyword>
<comment type="similarity">
    <text evidence="1">Belongs to the RecJ family.</text>
</comment>
<dbReference type="GO" id="GO:0006281">
    <property type="term" value="P:DNA repair"/>
    <property type="evidence" value="ECO:0007669"/>
    <property type="project" value="InterPro"/>
</dbReference>
<name>A0A1F7WIX4_9BACT</name>
<evidence type="ECO:0000313" key="9">
    <source>
        <dbReference type="EMBL" id="OGM02359.1"/>
    </source>
</evidence>
<dbReference type="InterPro" id="IPR038763">
    <property type="entry name" value="DHH_sf"/>
</dbReference>
<accession>A0A1F7WIX4</accession>
<dbReference type="GO" id="GO:0008409">
    <property type="term" value="F:5'-3' exonuclease activity"/>
    <property type="evidence" value="ECO:0007669"/>
    <property type="project" value="InterPro"/>
</dbReference>
<dbReference type="AlphaFoldDB" id="A0A1F7WIX4"/>
<dbReference type="Pfam" id="PF17768">
    <property type="entry name" value="RecJ_OB"/>
    <property type="match status" value="1"/>
</dbReference>
<keyword evidence="5 9" id="KW-0269">Exonuclease</keyword>
<dbReference type="SUPFAM" id="SSF64182">
    <property type="entry name" value="DHH phosphoesterases"/>
    <property type="match status" value="1"/>
</dbReference>
<dbReference type="Gene3D" id="3.10.310.30">
    <property type="match status" value="1"/>
</dbReference>
<organism evidence="9 10">
    <name type="scientific">Candidatus Woesebacteria bacterium GWA1_41_8</name>
    <dbReference type="NCBI Taxonomy" id="1802471"/>
    <lineage>
        <taxon>Bacteria</taxon>
        <taxon>Candidatus Woeseibacteriota</taxon>
    </lineage>
</organism>
<reference evidence="9 10" key="1">
    <citation type="journal article" date="2016" name="Nat. Commun.">
        <title>Thousands of microbial genomes shed light on interconnected biogeochemical processes in an aquifer system.</title>
        <authorList>
            <person name="Anantharaman K."/>
            <person name="Brown C.T."/>
            <person name="Hug L.A."/>
            <person name="Sharon I."/>
            <person name="Castelle C.J."/>
            <person name="Probst A.J."/>
            <person name="Thomas B.C."/>
            <person name="Singh A."/>
            <person name="Wilkins M.J."/>
            <person name="Karaoz U."/>
            <person name="Brodie E.L."/>
            <person name="Williams K.H."/>
            <person name="Hubbard S.S."/>
            <person name="Banfield J.F."/>
        </authorList>
    </citation>
    <scope>NUCLEOTIDE SEQUENCE [LARGE SCALE GENOMIC DNA]</scope>
</reference>
<dbReference type="InterPro" id="IPR041122">
    <property type="entry name" value="RecJ_OB"/>
</dbReference>
<dbReference type="EMBL" id="MGFJ01000023">
    <property type="protein sequence ID" value="OGM02359.1"/>
    <property type="molecule type" value="Genomic_DNA"/>
</dbReference>
<dbReference type="NCBIfam" id="TIGR00644">
    <property type="entry name" value="recJ"/>
    <property type="match status" value="1"/>
</dbReference>
<evidence type="ECO:0000256" key="4">
    <source>
        <dbReference type="ARBA" id="ARBA00022801"/>
    </source>
</evidence>
<evidence type="ECO:0000313" key="10">
    <source>
        <dbReference type="Proteomes" id="UP000176198"/>
    </source>
</evidence>
<dbReference type="InterPro" id="IPR051673">
    <property type="entry name" value="SSDNA_exonuclease_RecJ"/>
</dbReference>
<dbReference type="InterPro" id="IPR003156">
    <property type="entry name" value="DHHA1_dom"/>
</dbReference>
<feature type="domain" description="DHHA1" evidence="7">
    <location>
        <begin position="381"/>
        <end position="472"/>
    </location>
</feature>
<evidence type="ECO:0000256" key="5">
    <source>
        <dbReference type="ARBA" id="ARBA00022839"/>
    </source>
</evidence>
<evidence type="ECO:0000256" key="3">
    <source>
        <dbReference type="ARBA" id="ARBA00022722"/>
    </source>
</evidence>
<evidence type="ECO:0000256" key="2">
    <source>
        <dbReference type="ARBA" id="ARBA00019841"/>
    </source>
</evidence>
<evidence type="ECO:0000259" key="6">
    <source>
        <dbReference type="Pfam" id="PF01368"/>
    </source>
</evidence>
<dbReference type="GO" id="GO:0006310">
    <property type="term" value="P:DNA recombination"/>
    <property type="evidence" value="ECO:0007669"/>
    <property type="project" value="InterPro"/>
</dbReference>
<dbReference type="Pfam" id="PF02272">
    <property type="entry name" value="DHHA1"/>
    <property type="match status" value="1"/>
</dbReference>